<dbReference type="EMBL" id="MU275958">
    <property type="protein sequence ID" value="KAI0045198.1"/>
    <property type="molecule type" value="Genomic_DNA"/>
</dbReference>
<name>A0ACB8RM62_9AGAM</name>
<gene>
    <name evidence="1" type="ORF">FA95DRAFT_156121</name>
</gene>
<keyword evidence="2" id="KW-1185">Reference proteome</keyword>
<dbReference type="Proteomes" id="UP000814033">
    <property type="component" value="Unassembled WGS sequence"/>
</dbReference>
<protein>
    <submittedName>
        <fullName evidence="1">Uncharacterized protein</fullName>
    </submittedName>
</protein>
<reference evidence="1" key="1">
    <citation type="submission" date="2021-02" db="EMBL/GenBank/DDBJ databases">
        <authorList>
            <consortium name="DOE Joint Genome Institute"/>
            <person name="Ahrendt S."/>
            <person name="Looney B.P."/>
            <person name="Miyauchi S."/>
            <person name="Morin E."/>
            <person name="Drula E."/>
            <person name="Courty P.E."/>
            <person name="Chicoki N."/>
            <person name="Fauchery L."/>
            <person name="Kohler A."/>
            <person name="Kuo A."/>
            <person name="Labutti K."/>
            <person name="Pangilinan J."/>
            <person name="Lipzen A."/>
            <person name="Riley R."/>
            <person name="Andreopoulos W."/>
            <person name="He G."/>
            <person name="Johnson J."/>
            <person name="Barry K.W."/>
            <person name="Grigoriev I.V."/>
            <person name="Nagy L."/>
            <person name="Hibbett D."/>
            <person name="Henrissat B."/>
            <person name="Matheny P.B."/>
            <person name="Labbe J."/>
            <person name="Martin F."/>
        </authorList>
    </citation>
    <scope>NUCLEOTIDE SEQUENCE</scope>
    <source>
        <strain evidence="1">FP105234-sp</strain>
    </source>
</reference>
<evidence type="ECO:0000313" key="2">
    <source>
        <dbReference type="Proteomes" id="UP000814033"/>
    </source>
</evidence>
<accession>A0ACB8RM62</accession>
<comment type="caution">
    <text evidence="1">The sequence shown here is derived from an EMBL/GenBank/DDBJ whole genome shotgun (WGS) entry which is preliminary data.</text>
</comment>
<evidence type="ECO:0000313" key="1">
    <source>
        <dbReference type="EMBL" id="KAI0045198.1"/>
    </source>
</evidence>
<proteinExistence type="predicted"/>
<organism evidence="1 2">
    <name type="scientific">Auriscalpium vulgare</name>
    <dbReference type="NCBI Taxonomy" id="40419"/>
    <lineage>
        <taxon>Eukaryota</taxon>
        <taxon>Fungi</taxon>
        <taxon>Dikarya</taxon>
        <taxon>Basidiomycota</taxon>
        <taxon>Agaricomycotina</taxon>
        <taxon>Agaricomycetes</taxon>
        <taxon>Russulales</taxon>
        <taxon>Auriscalpiaceae</taxon>
        <taxon>Auriscalpium</taxon>
    </lineage>
</organism>
<reference evidence="1" key="2">
    <citation type="journal article" date="2022" name="New Phytol.">
        <title>Evolutionary transition to the ectomycorrhizal habit in the genomes of a hyperdiverse lineage of mushroom-forming fungi.</title>
        <authorList>
            <person name="Looney B."/>
            <person name="Miyauchi S."/>
            <person name="Morin E."/>
            <person name="Drula E."/>
            <person name="Courty P.E."/>
            <person name="Kohler A."/>
            <person name="Kuo A."/>
            <person name="LaButti K."/>
            <person name="Pangilinan J."/>
            <person name="Lipzen A."/>
            <person name="Riley R."/>
            <person name="Andreopoulos W."/>
            <person name="He G."/>
            <person name="Johnson J."/>
            <person name="Nolan M."/>
            <person name="Tritt A."/>
            <person name="Barry K.W."/>
            <person name="Grigoriev I.V."/>
            <person name="Nagy L.G."/>
            <person name="Hibbett D."/>
            <person name="Henrissat B."/>
            <person name="Matheny P.B."/>
            <person name="Labbe J."/>
            <person name="Martin F.M."/>
        </authorList>
    </citation>
    <scope>NUCLEOTIDE SEQUENCE</scope>
    <source>
        <strain evidence="1">FP105234-sp</strain>
    </source>
</reference>
<sequence length="529" mass="55697">MLSVDPPPSLSLPNEAVSINRYNKVIEAPQSVHRSQESDATSGTLPPYRTQPPSTHEASVSLEQPPYYRSHLPSTASRTGSSAGHDSKPKRRRSTKLVVANPSPSSTALSDALLQSTCCQPTPSTPDGHMGHQPAPRHDSETDEQTDHTLRLDQFTPGHQCQGPDEIERDEQIDENGDGDLGERDYSDYDGHRSSPTSLHCARSRARSHTVIRPSFVSAGIYGSPRGATKPPFRILAAGNASIAGSSYGRQAQISSQGRAPAPKYQVDSQADGNDAGSGRKPEAGKGTEGSERAADARGNAAVRSSSGARSSFARRVRDKLARGQLANKHSGLPVVRPNDVDEPYSAPSQAAPLHNFKSQRPSHRAASRHCSAECAQYTFTLSDLQTQELSSSDLSGPIQAGGQSMPTGTSSSVASSVRYPDNTFCNPVEVAAPASLSGLSGPTCAPSASSAAPDAGSPTSTMALLSATAPGPRAASSLVARPRPAASPRLQVQMPPRPRAARAPGSVMDRVMMLEQRVRAQEAEANSA</sequence>